<reference evidence="5" key="2">
    <citation type="submission" date="2025-09" db="UniProtKB">
        <authorList>
            <consortium name="Ensembl"/>
        </authorList>
    </citation>
    <scope>IDENTIFICATION</scope>
</reference>
<evidence type="ECO:0000256" key="2">
    <source>
        <dbReference type="ARBA" id="ARBA00023180"/>
    </source>
</evidence>
<dbReference type="GeneTree" id="ENSGT00950000185100"/>
<dbReference type="Gene3D" id="2.60.40.10">
    <property type="entry name" value="Immunoglobulins"/>
    <property type="match status" value="1"/>
</dbReference>
<evidence type="ECO:0008006" key="7">
    <source>
        <dbReference type="Google" id="ProtNLM"/>
    </source>
</evidence>
<dbReference type="Proteomes" id="UP000694421">
    <property type="component" value="Unplaced"/>
</dbReference>
<keyword evidence="2" id="KW-0325">Glycoprotein</keyword>
<dbReference type="OMA" id="TILWYAP"/>
<dbReference type="InterPro" id="IPR036179">
    <property type="entry name" value="Ig-like_dom_sf"/>
</dbReference>
<evidence type="ECO:0000256" key="3">
    <source>
        <dbReference type="ARBA" id="ARBA00023319"/>
    </source>
</evidence>
<keyword evidence="3" id="KW-0393">Immunoglobulin domain</keyword>
<evidence type="ECO:0000256" key="4">
    <source>
        <dbReference type="SAM" id="SignalP"/>
    </source>
</evidence>
<dbReference type="InterPro" id="IPR050831">
    <property type="entry name" value="CEA_cell_adhesion"/>
</dbReference>
<reference evidence="5" key="1">
    <citation type="submission" date="2025-08" db="UniProtKB">
        <authorList>
            <consortium name="Ensembl"/>
        </authorList>
    </citation>
    <scope>IDENTIFICATION</scope>
</reference>
<dbReference type="InterPro" id="IPR013783">
    <property type="entry name" value="Ig-like_fold"/>
</dbReference>
<evidence type="ECO:0000256" key="1">
    <source>
        <dbReference type="ARBA" id="ARBA00022729"/>
    </source>
</evidence>
<dbReference type="SUPFAM" id="SSF48726">
    <property type="entry name" value="Immunoglobulin"/>
    <property type="match status" value="1"/>
</dbReference>
<keyword evidence="1 4" id="KW-0732">Signal</keyword>
<keyword evidence="6" id="KW-1185">Reference proteome</keyword>
<proteinExistence type="predicted"/>
<evidence type="ECO:0000313" key="6">
    <source>
        <dbReference type="Proteomes" id="UP000694421"/>
    </source>
</evidence>
<accession>A0A8D0DLZ9</accession>
<organism evidence="5 6">
    <name type="scientific">Salvator merianae</name>
    <name type="common">Argentine black and white tegu</name>
    <name type="synonym">Tupinambis merianae</name>
    <dbReference type="NCBI Taxonomy" id="96440"/>
    <lineage>
        <taxon>Eukaryota</taxon>
        <taxon>Metazoa</taxon>
        <taxon>Chordata</taxon>
        <taxon>Craniata</taxon>
        <taxon>Vertebrata</taxon>
        <taxon>Euteleostomi</taxon>
        <taxon>Lepidosauria</taxon>
        <taxon>Squamata</taxon>
        <taxon>Bifurcata</taxon>
        <taxon>Unidentata</taxon>
        <taxon>Episquamata</taxon>
        <taxon>Laterata</taxon>
        <taxon>Teiioidea</taxon>
        <taxon>Teiidae</taxon>
        <taxon>Salvator</taxon>
    </lineage>
</organism>
<dbReference type="PANTHER" id="PTHR44427:SF1">
    <property type="entry name" value="CARCINOEMBRYONIC ANTIGEN-RELATED CELL ADHESION MOLECULE 1"/>
    <property type="match status" value="1"/>
</dbReference>
<evidence type="ECO:0000313" key="5">
    <source>
        <dbReference type="Ensembl" id="ENSSMRP00000007587.1"/>
    </source>
</evidence>
<sequence length="184" mass="20363">IEVPMQSTRRGLGRLSLLLFSILVSCFLLSQAQGNTIPITLDPLVPKQGQNVTLTPKGMPAGMFSCNWFRGAKTDMNQLIITYYPSAPNKSVKGLAYTGHEAVDANCSLLISNFSRTYSGNYTILWYAPGIVQTGNVYFTENLLPCKVFILLIGFRTVLSSRHTTFCIAKLGVWRGQAHSFFND</sequence>
<dbReference type="Ensembl" id="ENSSMRT00000008876.1">
    <property type="protein sequence ID" value="ENSSMRP00000007587.1"/>
    <property type="gene ID" value="ENSSMRG00000006081.1"/>
</dbReference>
<dbReference type="AlphaFoldDB" id="A0A8D0DLZ9"/>
<feature type="signal peptide" evidence="4">
    <location>
        <begin position="1"/>
        <end position="34"/>
    </location>
</feature>
<protein>
    <recommendedName>
        <fullName evidence="7">Immunoglobulin V-set domain-containing protein</fullName>
    </recommendedName>
</protein>
<feature type="chain" id="PRO_5034641137" description="Immunoglobulin V-set domain-containing protein" evidence="4">
    <location>
        <begin position="35"/>
        <end position="184"/>
    </location>
</feature>
<name>A0A8D0DLZ9_SALMN</name>
<dbReference type="PANTHER" id="PTHR44427">
    <property type="entry name" value="CARCINOEMBRYONIC ANTIGEN-RELATED CELL ADHESION MOLECULE 19"/>
    <property type="match status" value="1"/>
</dbReference>